<comment type="caution">
    <text evidence="1">The sequence shown here is derived from an EMBL/GenBank/DDBJ whole genome shotgun (WGS) entry which is preliminary data.</text>
</comment>
<reference evidence="1 2" key="1">
    <citation type="journal article" date="2016" name="Nat. Microbiol.">
        <title>Genomic inference of the metabolism of cosmopolitan subsurface Archaea, Hadesarchaea.</title>
        <authorList>
            <person name="Baker B.J."/>
            <person name="Saw J.H."/>
            <person name="Lind A.E."/>
            <person name="Lazar C.S."/>
            <person name="Hinrichs K.-U."/>
            <person name="Teske A.P."/>
            <person name="Ettema T.J."/>
        </authorList>
    </citation>
    <scope>NUCLEOTIDE SEQUENCE [LARGE SCALE GENOMIC DNA]</scope>
</reference>
<name>A0A147JWN3_HADYE</name>
<dbReference type="InterPro" id="IPR010120">
    <property type="entry name" value="Glu-ADT_subunit_C_archaea"/>
</dbReference>
<gene>
    <name evidence="1" type="ORF">APZ16_02185</name>
</gene>
<dbReference type="AlphaFoldDB" id="A0A147JWN3"/>
<organism evidence="1 2">
    <name type="scientific">Hadarchaeum yellowstonense</name>
    <dbReference type="NCBI Taxonomy" id="1776334"/>
    <lineage>
        <taxon>Archaea</taxon>
        <taxon>Methanobacteriati</taxon>
        <taxon>Candidatus Hadarchaeota</taxon>
        <taxon>Candidatus Hadarchaeia</taxon>
        <taxon>Candidatus Hadarchaeales</taxon>
        <taxon>Candidatus Hadarchaeaceae</taxon>
        <taxon>Candidatus Hadarchaeum</taxon>
    </lineage>
</organism>
<evidence type="ECO:0000313" key="2">
    <source>
        <dbReference type="Proteomes" id="UP000074294"/>
    </source>
</evidence>
<accession>A0A147JWN3</accession>
<dbReference type="NCBIfam" id="TIGR01827">
    <property type="entry name" value="gatC_rel"/>
    <property type="match status" value="1"/>
</dbReference>
<protein>
    <submittedName>
        <fullName evidence="1">Uncharacterized protein</fullName>
    </submittedName>
</protein>
<dbReference type="EMBL" id="LQMQ01000034">
    <property type="protein sequence ID" value="KUO40824.1"/>
    <property type="molecule type" value="Genomic_DNA"/>
</dbReference>
<proteinExistence type="predicted"/>
<dbReference type="STRING" id="1776334.APZ16_02185"/>
<evidence type="ECO:0000313" key="1">
    <source>
        <dbReference type="EMBL" id="KUO40824.1"/>
    </source>
</evidence>
<sequence length="85" mass="10192">MGERLREIERSAEEIIQTFLKSTENLPEMKETYYSLEAYNVVRPDGEPSPEEERRKFRERFISIMPRSDEKGNLRVEVAAWLKER</sequence>
<dbReference type="Proteomes" id="UP000074294">
    <property type="component" value="Unassembled WGS sequence"/>
</dbReference>